<reference evidence="1 2" key="1">
    <citation type="submission" date="2015-10" db="EMBL/GenBank/DDBJ databases">
        <title>Draft genome sequence of Streptomyces corchorusii DSM 40340, type strain for the species Streptomyces corchorusii.</title>
        <authorList>
            <person name="Ruckert C."/>
            <person name="Winkler A."/>
            <person name="Kalinowski J."/>
            <person name="Kampfer P."/>
            <person name="Glaeser S."/>
        </authorList>
    </citation>
    <scope>NUCLEOTIDE SEQUENCE [LARGE SCALE GENOMIC DNA]</scope>
    <source>
        <strain evidence="1 2">DSM 40340</strain>
    </source>
</reference>
<name>A0A101PRJ6_STRCK</name>
<organism evidence="1 2">
    <name type="scientific">Streptomyces corchorusii</name>
    <name type="common">Streptomyces chibaensis</name>
    <dbReference type="NCBI Taxonomy" id="1903"/>
    <lineage>
        <taxon>Bacteria</taxon>
        <taxon>Bacillati</taxon>
        <taxon>Actinomycetota</taxon>
        <taxon>Actinomycetes</taxon>
        <taxon>Kitasatosporales</taxon>
        <taxon>Streptomycetaceae</taxon>
        <taxon>Streptomyces</taxon>
    </lineage>
</organism>
<dbReference type="AlphaFoldDB" id="A0A101PRJ6"/>
<accession>A0A101PRJ6</accession>
<gene>
    <name evidence="1" type="ORF">AQJ11_40155</name>
</gene>
<keyword evidence="2" id="KW-1185">Reference proteome</keyword>
<dbReference type="EMBL" id="LMWP01000057">
    <property type="protein sequence ID" value="KUN16312.1"/>
    <property type="molecule type" value="Genomic_DNA"/>
</dbReference>
<evidence type="ECO:0000313" key="2">
    <source>
        <dbReference type="Proteomes" id="UP000053398"/>
    </source>
</evidence>
<sequence>MAVVDLVEQQRRPALRGCEDDVGLGTALARPFCVPVAGSETSVQYEAMVPIPGGASTAAWAAARTSADSLVSLARFGFGRSIAITVSLTAIGWEAPLEPGITVSSLLRAVWFVVGDL</sequence>
<evidence type="ECO:0000313" key="1">
    <source>
        <dbReference type="EMBL" id="KUN16312.1"/>
    </source>
</evidence>
<dbReference type="Proteomes" id="UP000053398">
    <property type="component" value="Unassembled WGS sequence"/>
</dbReference>
<proteinExistence type="predicted"/>
<comment type="caution">
    <text evidence="1">The sequence shown here is derived from an EMBL/GenBank/DDBJ whole genome shotgun (WGS) entry which is preliminary data.</text>
</comment>
<dbReference type="RefSeq" id="WP_059266698.1">
    <property type="nucleotide sequence ID" value="NZ_KQ948374.1"/>
</dbReference>
<protein>
    <submittedName>
        <fullName evidence="1">Uncharacterized protein</fullName>
    </submittedName>
</protein>